<dbReference type="RefSeq" id="WP_227906757.1">
    <property type="nucleotide sequence ID" value="NZ_CP095461.1"/>
</dbReference>
<evidence type="ECO:0000313" key="2">
    <source>
        <dbReference type="EMBL" id="MCC3268283.1"/>
    </source>
</evidence>
<comment type="caution">
    <text evidence="2">The sequence shown here is derived from an EMBL/GenBank/DDBJ whole genome shotgun (WGS) entry which is preliminary data.</text>
</comment>
<proteinExistence type="predicted"/>
<dbReference type="EMBL" id="JAJFZP010000004">
    <property type="protein sequence ID" value="MCC3268283.1"/>
    <property type="molecule type" value="Genomic_DNA"/>
</dbReference>
<dbReference type="AlphaFoldDB" id="A0A9X1LYV1"/>
<name>A0A9X1LYV1_9MICC</name>
<evidence type="ECO:0000313" key="3">
    <source>
        <dbReference type="Proteomes" id="UP001139264"/>
    </source>
</evidence>
<dbReference type="Proteomes" id="UP001139264">
    <property type="component" value="Unassembled WGS sequence"/>
</dbReference>
<organism evidence="2 3">
    <name type="scientific">Arthrobacter gengyunqii</name>
    <dbReference type="NCBI Taxonomy" id="2886940"/>
    <lineage>
        <taxon>Bacteria</taxon>
        <taxon>Bacillati</taxon>
        <taxon>Actinomycetota</taxon>
        <taxon>Actinomycetes</taxon>
        <taxon>Micrococcales</taxon>
        <taxon>Micrococcaceae</taxon>
        <taxon>Arthrobacter</taxon>
    </lineage>
</organism>
<feature type="region of interest" description="Disordered" evidence="1">
    <location>
        <begin position="36"/>
        <end position="137"/>
    </location>
</feature>
<protein>
    <submittedName>
        <fullName evidence="2">YtxH domain-containing protein</fullName>
    </submittedName>
</protein>
<sequence length="137" mass="13721">MVKKFVFLAGAGVGYLLGSKAGREKLMELWKDPKVQETVSHGTEWAKEKAPGLQEKVSEVASTAKDKVSHSTDSGKPASSAGSSAGTGTSSGSGSTGASAPKPAEASGTGSASNGSFTTGGNHSMSPAEVQPEPKKP</sequence>
<evidence type="ECO:0000256" key="1">
    <source>
        <dbReference type="SAM" id="MobiDB-lite"/>
    </source>
</evidence>
<feature type="compositionally biased region" description="Low complexity" evidence="1">
    <location>
        <begin position="74"/>
        <end position="88"/>
    </location>
</feature>
<reference evidence="2" key="1">
    <citation type="submission" date="2021-10" db="EMBL/GenBank/DDBJ databases">
        <title>Novel species in genus Arthrobacter.</title>
        <authorList>
            <person name="Liu Y."/>
        </authorList>
    </citation>
    <scope>NUCLEOTIDE SEQUENCE</scope>
    <source>
        <strain evidence="2">Zg-Y809</strain>
    </source>
</reference>
<gene>
    <name evidence="2" type="ORF">LJ751_02765</name>
</gene>
<feature type="compositionally biased region" description="Polar residues" evidence="1">
    <location>
        <begin position="108"/>
        <end position="125"/>
    </location>
</feature>
<accession>A0A9X1LYV1</accession>